<evidence type="ECO:0000313" key="2">
    <source>
        <dbReference type="EMBL" id="GAQ93142.1"/>
    </source>
</evidence>
<dbReference type="GO" id="GO:0006260">
    <property type="term" value="P:DNA replication"/>
    <property type="evidence" value="ECO:0007669"/>
    <property type="project" value="InterPro"/>
</dbReference>
<gene>
    <name evidence="2" type="ORF">KFL_013210020</name>
</gene>
<organism evidence="2 3">
    <name type="scientific">Klebsormidium nitens</name>
    <name type="common">Green alga</name>
    <name type="synonym">Ulothrix nitens</name>
    <dbReference type="NCBI Taxonomy" id="105231"/>
    <lineage>
        <taxon>Eukaryota</taxon>
        <taxon>Viridiplantae</taxon>
        <taxon>Streptophyta</taxon>
        <taxon>Klebsormidiophyceae</taxon>
        <taxon>Klebsormidiales</taxon>
        <taxon>Klebsormidiaceae</taxon>
        <taxon>Klebsormidium</taxon>
    </lineage>
</organism>
<feature type="domain" description="Replication origin-binding protein" evidence="1">
    <location>
        <begin position="70"/>
        <end position="150"/>
    </location>
</feature>
<accession>A0A1Y1ISU3</accession>
<dbReference type="InterPro" id="IPR003450">
    <property type="entry name" value="Replication_origin-bd"/>
</dbReference>
<dbReference type="GO" id="GO:0003688">
    <property type="term" value="F:DNA replication origin binding"/>
    <property type="evidence" value="ECO:0007669"/>
    <property type="project" value="InterPro"/>
</dbReference>
<keyword evidence="3" id="KW-1185">Reference proteome</keyword>
<dbReference type="EMBL" id="DF238270">
    <property type="protein sequence ID" value="GAQ93142.1"/>
    <property type="molecule type" value="Genomic_DNA"/>
</dbReference>
<dbReference type="Pfam" id="PF02399">
    <property type="entry name" value="Herpes_ori_bp"/>
    <property type="match status" value="1"/>
</dbReference>
<reference evidence="2 3" key="1">
    <citation type="journal article" date="2014" name="Nat. Commun.">
        <title>Klebsormidium flaccidum genome reveals primary factors for plant terrestrial adaptation.</title>
        <authorList>
            <person name="Hori K."/>
            <person name="Maruyama F."/>
            <person name="Fujisawa T."/>
            <person name="Togashi T."/>
            <person name="Yamamoto N."/>
            <person name="Seo M."/>
            <person name="Sato S."/>
            <person name="Yamada T."/>
            <person name="Mori H."/>
            <person name="Tajima N."/>
            <person name="Moriyama T."/>
            <person name="Ikeuchi M."/>
            <person name="Watanabe M."/>
            <person name="Wada H."/>
            <person name="Kobayashi K."/>
            <person name="Saito M."/>
            <person name="Masuda T."/>
            <person name="Sasaki-Sekimoto Y."/>
            <person name="Mashiguchi K."/>
            <person name="Awai K."/>
            <person name="Shimojima M."/>
            <person name="Masuda S."/>
            <person name="Iwai M."/>
            <person name="Nobusawa T."/>
            <person name="Narise T."/>
            <person name="Kondo S."/>
            <person name="Saito H."/>
            <person name="Sato R."/>
            <person name="Murakawa M."/>
            <person name="Ihara Y."/>
            <person name="Oshima-Yamada Y."/>
            <person name="Ohtaka K."/>
            <person name="Satoh M."/>
            <person name="Sonobe K."/>
            <person name="Ishii M."/>
            <person name="Ohtani R."/>
            <person name="Kanamori-Sato M."/>
            <person name="Honoki R."/>
            <person name="Miyazaki D."/>
            <person name="Mochizuki H."/>
            <person name="Umetsu J."/>
            <person name="Higashi K."/>
            <person name="Shibata D."/>
            <person name="Kamiya Y."/>
            <person name="Sato N."/>
            <person name="Nakamura Y."/>
            <person name="Tabata S."/>
            <person name="Ida S."/>
            <person name="Kurokawa K."/>
            <person name="Ohta H."/>
        </authorList>
    </citation>
    <scope>NUCLEOTIDE SEQUENCE [LARGE SCALE GENOMIC DNA]</scope>
    <source>
        <strain evidence="2 3">NIES-2285</strain>
    </source>
</reference>
<evidence type="ECO:0000313" key="3">
    <source>
        <dbReference type="Proteomes" id="UP000054558"/>
    </source>
</evidence>
<dbReference type="GO" id="GO:0005524">
    <property type="term" value="F:ATP binding"/>
    <property type="evidence" value="ECO:0007669"/>
    <property type="project" value="InterPro"/>
</dbReference>
<proteinExistence type="predicted"/>
<dbReference type="Proteomes" id="UP000054558">
    <property type="component" value="Unassembled WGS sequence"/>
</dbReference>
<protein>
    <recommendedName>
        <fullName evidence="1">Replication origin-binding protein domain-containing protein</fullName>
    </recommendedName>
</protein>
<evidence type="ECO:0000259" key="1">
    <source>
        <dbReference type="Pfam" id="PF02399"/>
    </source>
</evidence>
<dbReference type="AlphaFoldDB" id="A0A1Y1ISU3"/>
<sequence length="680" mass="76920">MDTAKSTTTRAILQEPPQPETALAITYRQTQASDAAGKNPDFAHYRDLKTRHGRSLGDLVIEPLADRELYPRVICQVDSLPGLLGNDGRIPSFDLVILDESESILAHLSADTLSSRHIVIRLVVDLLRRARRVICLDGHLGQRTFDFVTMHKIRCSPVIINKHVPERPLEFEFLEGRAGLQLWESEISDALKAGQNVFVVSMSSDRAQGLGSAMAEEGLLEEKDILVITRHSDGEVKRGLGDVNRSWKKRLVIISPTVEAGVDFNRPWFHRMFLYICMESTHPRGLDQMKGRVRQLVNPLVMCFVRKGIKMPTEGEEGSGYRTIMGKNAGRVPRLGVEETYQWFLNRDGRVGAGMFCEAPVTRLLAHNEKEAFNGRTHFYEEFTELLVSDGHVVRGVRIIDAAEEEGFGGTDLARGKILLEQMVHAPHITPGQFAAIEARVRKIEDYPGERVQLEKYQLARFYCVRHLDANFIRIFGPYKISAVEFVLQVVDPRYEFDTTEIGRHRYPRQKSDIARELLTTLGFPHPLFHEHVTGTLEELRGVLAATTYFRDYSETVKLFQKRARGNENVLAEQKSATIALNHVFSELGLQLEATQIGRAPRSVDKKGRAREYGGWKLLRTPRSRERPVVGPVGVDLMAQLLKLRIQDSVALRARIPVALREYLERVCFSRIGSAIHPIN</sequence>
<name>A0A1Y1ISU3_KLENI</name>